<keyword evidence="2" id="KW-1185">Reference proteome</keyword>
<evidence type="ECO:0000313" key="2">
    <source>
        <dbReference type="Proteomes" id="UP000075881"/>
    </source>
</evidence>
<dbReference type="VEuPathDB" id="VectorBase:ACHR014141"/>
<reference evidence="2" key="1">
    <citation type="submission" date="2013-03" db="EMBL/GenBank/DDBJ databases">
        <title>The Genome Sequence of Anopheles christyi ACHKN1017.</title>
        <authorList>
            <consortium name="The Broad Institute Genomics Platform"/>
            <person name="Neafsey D.E."/>
            <person name="Besansky N."/>
            <person name="Walker B."/>
            <person name="Young S.K."/>
            <person name="Zeng Q."/>
            <person name="Gargeya S."/>
            <person name="Fitzgerald M."/>
            <person name="Haas B."/>
            <person name="Abouelleil A."/>
            <person name="Allen A.W."/>
            <person name="Alvarado L."/>
            <person name="Arachchi H.M."/>
            <person name="Berlin A.M."/>
            <person name="Chapman S.B."/>
            <person name="Gainer-Dewar J."/>
            <person name="Goldberg J."/>
            <person name="Griggs A."/>
            <person name="Gujja S."/>
            <person name="Hansen M."/>
            <person name="Howarth C."/>
            <person name="Imamovic A."/>
            <person name="Ireland A."/>
            <person name="Larimer J."/>
            <person name="McCowan C."/>
            <person name="Murphy C."/>
            <person name="Pearson M."/>
            <person name="Poon T.W."/>
            <person name="Priest M."/>
            <person name="Roberts A."/>
            <person name="Saif S."/>
            <person name="Shea T."/>
            <person name="Sisk P."/>
            <person name="Sykes S."/>
            <person name="Wortman J."/>
            <person name="Nusbaum C."/>
            <person name="Birren B."/>
        </authorList>
    </citation>
    <scope>NUCLEOTIDE SEQUENCE [LARGE SCALE GENOMIC DNA]</scope>
    <source>
        <strain evidence="2">ACHKN1017</strain>
    </source>
</reference>
<name>A0A182KI44_9DIPT</name>
<reference evidence="1" key="2">
    <citation type="submission" date="2020-05" db="UniProtKB">
        <authorList>
            <consortium name="EnsemblMetazoa"/>
        </authorList>
    </citation>
    <scope>IDENTIFICATION</scope>
    <source>
        <strain evidence="1">ACHKN1017</strain>
    </source>
</reference>
<proteinExistence type="predicted"/>
<sequence length="111" mass="12383">MSSSFDSSGSTEPCLPWDASVSTDECCDSSSDIGPKSSISRNLLLALPEPLPLPLLVTLLPLAALPSLCRFFDFLERLEEEDVDLSWSSLERSRRLSFFPLLCFFLLYDSE</sequence>
<evidence type="ECO:0000313" key="1">
    <source>
        <dbReference type="EnsemblMetazoa" id="ACHR014141-PB"/>
    </source>
</evidence>
<dbReference type="EnsemblMetazoa" id="ACHR014141-RB">
    <property type="protein sequence ID" value="ACHR014141-PB"/>
    <property type="gene ID" value="ACHR014141"/>
</dbReference>
<accession>A0A182KI44</accession>
<dbReference type="Proteomes" id="UP000075881">
    <property type="component" value="Unassembled WGS sequence"/>
</dbReference>
<protein>
    <submittedName>
        <fullName evidence="1">Uncharacterized protein</fullName>
    </submittedName>
</protein>
<organism evidence="1 2">
    <name type="scientific">Anopheles christyi</name>
    <dbReference type="NCBI Taxonomy" id="43041"/>
    <lineage>
        <taxon>Eukaryota</taxon>
        <taxon>Metazoa</taxon>
        <taxon>Ecdysozoa</taxon>
        <taxon>Arthropoda</taxon>
        <taxon>Hexapoda</taxon>
        <taxon>Insecta</taxon>
        <taxon>Pterygota</taxon>
        <taxon>Neoptera</taxon>
        <taxon>Endopterygota</taxon>
        <taxon>Diptera</taxon>
        <taxon>Nematocera</taxon>
        <taxon>Culicoidea</taxon>
        <taxon>Culicidae</taxon>
        <taxon>Anophelinae</taxon>
        <taxon>Anopheles</taxon>
    </lineage>
</organism>
<dbReference type="AlphaFoldDB" id="A0A182KI44"/>